<dbReference type="CDD" id="cd22268">
    <property type="entry name" value="DPBB_RlpA-like"/>
    <property type="match status" value="1"/>
</dbReference>
<accession>A0ABU7U3K1</accession>
<feature type="region of interest" description="Disordered" evidence="5">
    <location>
        <begin position="1"/>
        <end position="27"/>
    </location>
</feature>
<evidence type="ECO:0000256" key="4">
    <source>
        <dbReference type="RuleBase" id="RU003495"/>
    </source>
</evidence>
<dbReference type="InterPro" id="IPR036908">
    <property type="entry name" value="RlpA-like_sf"/>
</dbReference>
<dbReference type="Gene3D" id="2.40.40.10">
    <property type="entry name" value="RlpA-like domain"/>
    <property type="match status" value="1"/>
</dbReference>
<evidence type="ECO:0000256" key="2">
    <source>
        <dbReference type="ARBA" id="ARBA00023316"/>
    </source>
</evidence>
<dbReference type="EC" id="4.2.2.-" evidence="3"/>
<keyword evidence="1 3" id="KW-0456">Lyase</keyword>
<comment type="function">
    <text evidence="3">Lytic transglycosylase with a strong preference for naked glycan strands that lack stem peptides.</text>
</comment>
<dbReference type="InterPro" id="IPR009009">
    <property type="entry name" value="RlpA-like_DPBB"/>
</dbReference>
<dbReference type="EMBL" id="JAWJZY010000002">
    <property type="protein sequence ID" value="MEE8658452.1"/>
    <property type="molecule type" value="Genomic_DNA"/>
</dbReference>
<name>A0ABU7U3K1_9PROT</name>
<proteinExistence type="inferred from homology"/>
<evidence type="ECO:0000256" key="1">
    <source>
        <dbReference type="ARBA" id="ARBA00023239"/>
    </source>
</evidence>
<comment type="similarity">
    <text evidence="3 4">Belongs to the RlpA family.</text>
</comment>
<evidence type="ECO:0000256" key="5">
    <source>
        <dbReference type="SAM" id="MobiDB-lite"/>
    </source>
</evidence>
<organism evidence="7 8">
    <name type="scientific">Sorlinia euscelidii</name>
    <dbReference type="NCBI Taxonomy" id="3081148"/>
    <lineage>
        <taxon>Bacteria</taxon>
        <taxon>Pseudomonadati</taxon>
        <taxon>Pseudomonadota</taxon>
        <taxon>Alphaproteobacteria</taxon>
        <taxon>Acetobacterales</taxon>
        <taxon>Acetobacteraceae</taxon>
        <taxon>Sorlinia</taxon>
    </lineage>
</organism>
<dbReference type="Pfam" id="PF03330">
    <property type="entry name" value="DPBB_1"/>
    <property type="match status" value="1"/>
</dbReference>
<dbReference type="Proteomes" id="UP001312908">
    <property type="component" value="Unassembled WGS sequence"/>
</dbReference>
<reference evidence="7 8" key="1">
    <citation type="submission" date="2023-10" db="EMBL/GenBank/DDBJ databases">
        <title>Sorlinia euscelidii gen. nov., sp. nov., an acetic acid bacteria isolated from the gut of Euscelidius variegatus emitter.</title>
        <authorList>
            <person name="Michoud G."/>
            <person name="Marasco R."/>
            <person name="Seferji K."/>
            <person name="Gonella E."/>
            <person name="Garuglieri E."/>
            <person name="Alma A."/>
            <person name="Mapelli F."/>
            <person name="Borin S."/>
            <person name="Daffonchio D."/>
            <person name="Crotti E."/>
        </authorList>
    </citation>
    <scope>NUCLEOTIDE SEQUENCE [LARGE SCALE GENOMIC DNA]</scope>
    <source>
        <strain evidence="7 8">EV16P</strain>
    </source>
</reference>
<dbReference type="PANTHER" id="PTHR34183:SF8">
    <property type="entry name" value="ENDOLYTIC PEPTIDOGLYCAN TRANSGLYCOSYLASE RLPA-RELATED"/>
    <property type="match status" value="1"/>
</dbReference>
<protein>
    <recommendedName>
        <fullName evidence="3">Endolytic peptidoglycan transglycosylase RlpA</fullName>
        <ecNumber evidence="3">4.2.2.-</ecNumber>
    </recommendedName>
</protein>
<evidence type="ECO:0000313" key="8">
    <source>
        <dbReference type="Proteomes" id="UP001312908"/>
    </source>
</evidence>
<feature type="region of interest" description="Disordered" evidence="5">
    <location>
        <begin position="47"/>
        <end position="73"/>
    </location>
</feature>
<feature type="domain" description="RlpA-like protein double-psi beta-barrel" evidence="6">
    <location>
        <begin position="96"/>
        <end position="184"/>
    </location>
</feature>
<evidence type="ECO:0000313" key="7">
    <source>
        <dbReference type="EMBL" id="MEE8658452.1"/>
    </source>
</evidence>
<feature type="compositionally biased region" description="Basic residues" evidence="5">
    <location>
        <begin position="1"/>
        <end position="21"/>
    </location>
</feature>
<dbReference type="PANTHER" id="PTHR34183">
    <property type="entry name" value="ENDOLYTIC PEPTIDOGLYCAN TRANSGLYCOSYLASE RLPA"/>
    <property type="match status" value="1"/>
</dbReference>
<dbReference type="HAMAP" id="MF_02071">
    <property type="entry name" value="RlpA"/>
    <property type="match status" value="1"/>
</dbReference>
<evidence type="ECO:0000256" key="3">
    <source>
        <dbReference type="HAMAP-Rule" id="MF_02071"/>
    </source>
</evidence>
<sequence length="205" mass="22353">MEGKKPSRSKTIRGRKVKSRRAVPSSRQKAAGLYVLLGAVLGTSPMTADSHTQMLKPKPTSNRKSVPTSSKTTRFPVGSVTAADLKRYRISRWVRGGVASWYGEAFAKRRTSSGTRFDPKAMTAAHRRLPLGSKVLVVDTQTHRSVIVTINDRGPYSHNRVIDLSHGAANRLGIVHRGLAHVRIALLTPSGDQDDTPIEVAQAPE</sequence>
<dbReference type="NCBIfam" id="TIGR00413">
    <property type="entry name" value="rlpA"/>
    <property type="match status" value="1"/>
</dbReference>
<dbReference type="SUPFAM" id="SSF50685">
    <property type="entry name" value="Barwin-like endoglucanases"/>
    <property type="match status" value="1"/>
</dbReference>
<evidence type="ECO:0000259" key="6">
    <source>
        <dbReference type="Pfam" id="PF03330"/>
    </source>
</evidence>
<dbReference type="InterPro" id="IPR012997">
    <property type="entry name" value="RplA"/>
</dbReference>
<keyword evidence="8" id="KW-1185">Reference proteome</keyword>
<comment type="caution">
    <text evidence="7">The sequence shown here is derived from an EMBL/GenBank/DDBJ whole genome shotgun (WGS) entry which is preliminary data.</text>
</comment>
<gene>
    <name evidence="3" type="primary">rlpA</name>
    <name evidence="7" type="ORF">DOFOFD_05450</name>
</gene>
<keyword evidence="2 3" id="KW-0961">Cell wall biogenesis/degradation</keyword>
<dbReference type="InterPro" id="IPR034718">
    <property type="entry name" value="RlpA"/>
</dbReference>